<dbReference type="PANTHER" id="PTHR23502:SF132">
    <property type="entry name" value="POLYAMINE TRANSPORTER 2-RELATED"/>
    <property type="match status" value="1"/>
</dbReference>
<keyword evidence="4 6" id="KW-1133">Transmembrane helix</keyword>
<dbReference type="Pfam" id="PF07690">
    <property type="entry name" value="MFS_1"/>
    <property type="match status" value="1"/>
</dbReference>
<evidence type="ECO:0000256" key="3">
    <source>
        <dbReference type="ARBA" id="ARBA00022692"/>
    </source>
</evidence>
<dbReference type="PROSITE" id="PS50850">
    <property type="entry name" value="MFS"/>
    <property type="match status" value="1"/>
</dbReference>
<dbReference type="SUPFAM" id="SSF103473">
    <property type="entry name" value="MFS general substrate transporter"/>
    <property type="match status" value="1"/>
</dbReference>
<comment type="caution">
    <text evidence="8">The sequence shown here is derived from an EMBL/GenBank/DDBJ whole genome shotgun (WGS) entry which is preliminary data.</text>
</comment>
<dbReference type="InterPro" id="IPR020846">
    <property type="entry name" value="MFS_dom"/>
</dbReference>
<dbReference type="InterPro" id="IPR036259">
    <property type="entry name" value="MFS_trans_sf"/>
</dbReference>
<evidence type="ECO:0000256" key="1">
    <source>
        <dbReference type="ARBA" id="ARBA00004141"/>
    </source>
</evidence>
<dbReference type="EMBL" id="JBHLTW010000034">
    <property type="protein sequence ID" value="MFC0596120.1"/>
    <property type="molecule type" value="Genomic_DNA"/>
</dbReference>
<feature type="transmembrane region" description="Helical" evidence="6">
    <location>
        <begin position="339"/>
        <end position="359"/>
    </location>
</feature>
<evidence type="ECO:0000259" key="7">
    <source>
        <dbReference type="PROSITE" id="PS50850"/>
    </source>
</evidence>
<protein>
    <submittedName>
        <fullName evidence="8">MFS transporter</fullName>
    </submittedName>
</protein>
<feature type="transmembrane region" description="Helical" evidence="6">
    <location>
        <begin position="308"/>
        <end position="333"/>
    </location>
</feature>
<feature type="transmembrane region" description="Helical" evidence="6">
    <location>
        <begin position="49"/>
        <end position="68"/>
    </location>
</feature>
<feature type="transmembrane region" description="Helical" evidence="6">
    <location>
        <begin position="18"/>
        <end position="37"/>
    </location>
</feature>
<feature type="transmembrane region" description="Helical" evidence="6">
    <location>
        <begin position="188"/>
        <end position="209"/>
    </location>
</feature>
<organism evidence="8 9">
    <name type="scientific">Thermus composti</name>
    <dbReference type="NCBI Taxonomy" id="532059"/>
    <lineage>
        <taxon>Bacteria</taxon>
        <taxon>Thermotogati</taxon>
        <taxon>Deinococcota</taxon>
        <taxon>Deinococci</taxon>
        <taxon>Thermales</taxon>
        <taxon>Thermaceae</taxon>
        <taxon>Thermus</taxon>
    </lineage>
</organism>
<dbReference type="InterPro" id="IPR011701">
    <property type="entry name" value="MFS"/>
</dbReference>
<sequence length="364" mass="38249">MLPALEATALRYGITPTAAQLVVGVYFLGFALGQLLFGPLMDAWGRRPVLRGALLGFALAAGLTVVAPSFGLLLLARGVQGFFAASFRIGVTASVRDRYRGETMARLLSYALLVLMVAPVLAPSLGVLLLGLGAWGPYAFPALLGALAFLWSGRFRETLPPAKRRPLAWKSLEEGVFWVVRDPRAIRYTLALGGVFGILYAYLSASAQLYKDHLGLSNARFALAFGATGLLLALANLLGPRLVARLGLGRALRLALRGLLGLLLLLPLHALAPGVFSFWLHLSLVLVLVAFTFPNAQARALEGLGRVAGLAASFTGFFSTLLAALLGAGVGMISQGEPFPFALGLLGLGLLGFGAGEAAERRGA</sequence>
<keyword evidence="2" id="KW-0813">Transport</keyword>
<keyword evidence="3 6" id="KW-0812">Transmembrane</keyword>
<feature type="domain" description="Major facilitator superfamily (MFS) profile" evidence="7">
    <location>
        <begin position="1"/>
        <end position="364"/>
    </location>
</feature>
<keyword evidence="9" id="KW-1185">Reference proteome</keyword>
<dbReference type="RefSeq" id="WP_229906082.1">
    <property type="nucleotide sequence ID" value="NZ_BMPJ01000005.1"/>
</dbReference>
<evidence type="ECO:0000256" key="6">
    <source>
        <dbReference type="SAM" id="Phobius"/>
    </source>
</evidence>
<evidence type="ECO:0000313" key="9">
    <source>
        <dbReference type="Proteomes" id="UP001589830"/>
    </source>
</evidence>
<keyword evidence="5 6" id="KW-0472">Membrane</keyword>
<evidence type="ECO:0000313" key="8">
    <source>
        <dbReference type="EMBL" id="MFC0596120.1"/>
    </source>
</evidence>
<evidence type="ECO:0000256" key="2">
    <source>
        <dbReference type="ARBA" id="ARBA00022448"/>
    </source>
</evidence>
<dbReference type="PANTHER" id="PTHR23502">
    <property type="entry name" value="MAJOR FACILITATOR SUPERFAMILY"/>
    <property type="match status" value="1"/>
</dbReference>
<accession>A0ABV6Q1Y2</accession>
<feature type="transmembrane region" description="Helical" evidence="6">
    <location>
        <begin position="251"/>
        <end position="272"/>
    </location>
</feature>
<name>A0ABV6Q1Y2_9DEIN</name>
<feature type="transmembrane region" description="Helical" evidence="6">
    <location>
        <begin position="221"/>
        <end position="239"/>
    </location>
</feature>
<proteinExistence type="predicted"/>
<evidence type="ECO:0000256" key="5">
    <source>
        <dbReference type="ARBA" id="ARBA00023136"/>
    </source>
</evidence>
<feature type="transmembrane region" description="Helical" evidence="6">
    <location>
        <begin position="278"/>
        <end position="296"/>
    </location>
</feature>
<comment type="subcellular location">
    <subcellularLocation>
        <location evidence="1">Membrane</location>
        <topology evidence="1">Multi-pass membrane protein</topology>
    </subcellularLocation>
</comment>
<dbReference type="Gene3D" id="1.20.1720.10">
    <property type="entry name" value="Multidrug resistance protein D"/>
    <property type="match status" value="1"/>
</dbReference>
<gene>
    <name evidence="8" type="ORF">ACFFFP_08085</name>
</gene>
<dbReference type="Proteomes" id="UP001589830">
    <property type="component" value="Unassembled WGS sequence"/>
</dbReference>
<evidence type="ECO:0000256" key="4">
    <source>
        <dbReference type="ARBA" id="ARBA00022989"/>
    </source>
</evidence>
<feature type="transmembrane region" description="Helical" evidence="6">
    <location>
        <begin position="107"/>
        <end position="132"/>
    </location>
</feature>
<feature type="transmembrane region" description="Helical" evidence="6">
    <location>
        <begin position="138"/>
        <end position="155"/>
    </location>
</feature>
<reference evidence="8 9" key="1">
    <citation type="submission" date="2024-09" db="EMBL/GenBank/DDBJ databases">
        <authorList>
            <person name="Sun Q."/>
            <person name="Mori K."/>
        </authorList>
    </citation>
    <scope>NUCLEOTIDE SEQUENCE [LARGE SCALE GENOMIC DNA]</scope>
    <source>
        <strain evidence="8 9">NCAIM B.02340</strain>
    </source>
</reference>